<keyword evidence="3" id="KW-0539">Nucleus</keyword>
<feature type="compositionally biased region" description="Low complexity" evidence="5">
    <location>
        <begin position="34"/>
        <end position="45"/>
    </location>
</feature>
<feature type="compositionally biased region" description="Polar residues" evidence="5">
    <location>
        <begin position="619"/>
        <end position="645"/>
    </location>
</feature>
<evidence type="ECO:0000256" key="1">
    <source>
        <dbReference type="ARBA" id="ARBA00004123"/>
    </source>
</evidence>
<dbReference type="EMBL" id="BQFW01000012">
    <property type="protein sequence ID" value="GJJ76660.1"/>
    <property type="molecule type" value="Genomic_DNA"/>
</dbReference>
<keyword evidence="4" id="KW-0175">Coiled coil</keyword>
<feature type="compositionally biased region" description="Basic and acidic residues" evidence="5">
    <location>
        <begin position="737"/>
        <end position="751"/>
    </location>
</feature>
<comment type="caution">
    <text evidence="7">The sequence shown here is derived from an EMBL/GenBank/DDBJ whole genome shotgun (WGS) entry which is preliminary data.</text>
</comment>
<organism evidence="7 8">
    <name type="scientific">Entomortierella parvispora</name>
    <dbReference type="NCBI Taxonomy" id="205924"/>
    <lineage>
        <taxon>Eukaryota</taxon>
        <taxon>Fungi</taxon>
        <taxon>Fungi incertae sedis</taxon>
        <taxon>Mucoromycota</taxon>
        <taxon>Mortierellomycotina</taxon>
        <taxon>Mortierellomycetes</taxon>
        <taxon>Mortierellales</taxon>
        <taxon>Mortierellaceae</taxon>
        <taxon>Entomortierella</taxon>
    </lineage>
</organism>
<evidence type="ECO:0000259" key="6">
    <source>
        <dbReference type="Pfam" id="PF08573"/>
    </source>
</evidence>
<dbReference type="InterPro" id="IPR013882">
    <property type="entry name" value="Ctp1_C"/>
</dbReference>
<protein>
    <recommendedName>
        <fullName evidence="6">DNA endonuclease activator Ctp1 C-terminal domain-containing protein</fullName>
    </recommendedName>
</protein>
<name>A0A9P3M070_9FUNG</name>
<feature type="domain" description="DNA endonuclease activator Ctp1 C-terminal" evidence="6">
    <location>
        <begin position="796"/>
        <end position="889"/>
    </location>
</feature>
<dbReference type="OrthoDB" id="5801062at2759"/>
<evidence type="ECO:0000256" key="3">
    <source>
        <dbReference type="ARBA" id="ARBA00023242"/>
    </source>
</evidence>
<dbReference type="PANTHER" id="PTHR15107">
    <property type="entry name" value="RETINOBLASTOMA BINDING PROTEIN 8"/>
    <property type="match status" value="1"/>
</dbReference>
<feature type="compositionally biased region" description="Basic residues" evidence="5">
    <location>
        <begin position="536"/>
        <end position="546"/>
    </location>
</feature>
<dbReference type="Proteomes" id="UP000827284">
    <property type="component" value="Unassembled WGS sequence"/>
</dbReference>
<feature type="compositionally biased region" description="Polar residues" evidence="5">
    <location>
        <begin position="776"/>
        <end position="787"/>
    </location>
</feature>
<dbReference type="Pfam" id="PF08573">
    <property type="entry name" value="SAE2"/>
    <property type="match status" value="1"/>
</dbReference>
<evidence type="ECO:0000256" key="2">
    <source>
        <dbReference type="ARBA" id="ARBA00022763"/>
    </source>
</evidence>
<dbReference type="GO" id="GO:0003684">
    <property type="term" value="F:damaged DNA binding"/>
    <property type="evidence" value="ECO:0007669"/>
    <property type="project" value="TreeGrafter"/>
</dbReference>
<feature type="region of interest" description="Disordered" evidence="5">
    <location>
        <begin position="902"/>
        <end position="929"/>
    </location>
</feature>
<feature type="coiled-coil region" evidence="4">
    <location>
        <begin position="125"/>
        <end position="159"/>
    </location>
</feature>
<feature type="compositionally biased region" description="Acidic residues" evidence="5">
    <location>
        <begin position="512"/>
        <end position="522"/>
    </location>
</feature>
<dbReference type="InterPro" id="IPR033316">
    <property type="entry name" value="RBBP8-like"/>
</dbReference>
<feature type="region of interest" description="Disordered" evidence="5">
    <location>
        <begin position="1"/>
        <end position="118"/>
    </location>
</feature>
<evidence type="ECO:0000313" key="8">
    <source>
        <dbReference type="Proteomes" id="UP000827284"/>
    </source>
</evidence>
<proteinExistence type="predicted"/>
<feature type="compositionally biased region" description="Basic and acidic residues" evidence="5">
    <location>
        <begin position="1"/>
        <end position="11"/>
    </location>
</feature>
<sequence length="929" mass="102815">MQPREPVEDLGHVLTQSATRNAVDGARASGPSGQTMQQQQPQAQQRSATKTKEPRSRPPGDSNQPQPQRPPTPTMSISAATSTSDNNITPPSTKQWARPQAPAQRPNIPDSTPSTFPQWGALEAAMNTVRQVQQMERKTQALEEENQKLKGQLAEMKTNAINWCMLAKSYQQDRNYIGVQLSELEVKLAQAQRRPGSSSDTVPAKGAATTATAARTAAEKGASGAIVSMDDVVSQSISQLLDTVANTNNGVEPRLPPLSKGHYSMEKKMPKDGPDGASKSRQTGPLRSVLKTSSSVSSCACGCQEELRAWKLRSAFAENQIPILEMRCEKQNIILEGYKAKWSQWKEGLLRAQYERRLKAAMPHHIARLEATSDLQPASLTQGSLKRTRFAANGGIFDSSQQRSTTTQQNTLFNQFSAGLPLRSVSPVGVSVSSKPGVRFGSGSATEPHILLDDNDSDERDKAVQDQGSSISRTYVLDSDDDGYSGPEYVSQPKSLTFPSDLALRRRRLLSEEDEEEEEDGEAEGHIGSISPSKRSLQRRSLKRPVPRVPRDQLPEEEDHSSGRHRSSRGMQSLESDRSSPPMFEYSRPHIKIIEHLADPAVTENEGDELSEAMEISVQGPSENNGQATEGQSEPNGAIPSSTLAPNPPADSTRVNESSGRGIVHRTTPEKAQPRVYVPETPLEFQGITPRKDDGPHSVVSGMVTSKPQQDVIPLDDFDATTERPSARTLQGQEQGQGHEHDQGRVAHEQDGWPGLEDDEDPRCDGDDRDALMTEGQGTSRSAQKQPAGTGDERIYNFTERRKDKRKQMHAHDCACCQKFYKITGALPLPDGYNAFFTPAPRPGQKEVWEQTPEERLQDRIQQVSRHRVQHEVPLTPPGFWDTDFPLTPERLEWDRIAEERKARKKQRLAHEEAVRDQARRYGQGRNRD</sequence>
<feature type="compositionally biased region" description="Polar residues" evidence="5">
    <location>
        <begin position="75"/>
        <end position="95"/>
    </location>
</feature>
<gene>
    <name evidence="7" type="ORF">EMPS_09019</name>
</gene>
<feature type="compositionally biased region" description="Basic and acidic residues" evidence="5">
    <location>
        <begin position="763"/>
        <end position="772"/>
    </location>
</feature>
<reference evidence="7" key="2">
    <citation type="journal article" date="2022" name="Microbiol. Resour. Announc.">
        <title>Whole-Genome Sequence of Entomortierella parvispora E1425, a Mucoromycotan Fungus Associated with Burkholderiaceae-Related Endosymbiotic Bacteria.</title>
        <authorList>
            <person name="Herlambang A."/>
            <person name="Guo Y."/>
            <person name="Takashima Y."/>
            <person name="Narisawa K."/>
            <person name="Ohta H."/>
            <person name="Nishizawa T."/>
        </authorList>
    </citation>
    <scope>NUCLEOTIDE SEQUENCE</scope>
    <source>
        <strain evidence="7">E1425</strain>
    </source>
</reference>
<dbReference type="AlphaFoldDB" id="A0A9P3M070"/>
<comment type="subcellular location">
    <subcellularLocation>
        <location evidence="1">Nucleus</location>
    </subcellularLocation>
</comment>
<dbReference type="PANTHER" id="PTHR15107:SF0">
    <property type="entry name" value="DNA ENDONUCLEASE ACTIVATOR CTP1 C-TERMINAL DOMAIN-CONTAINING PROTEIN"/>
    <property type="match status" value="1"/>
</dbReference>
<feature type="region of interest" description="Disordered" evidence="5">
    <location>
        <begin position="511"/>
        <end position="796"/>
    </location>
</feature>
<accession>A0A9P3M070</accession>
<feature type="region of interest" description="Disordered" evidence="5">
    <location>
        <begin position="248"/>
        <end position="289"/>
    </location>
</feature>
<reference evidence="7" key="1">
    <citation type="submission" date="2021-11" db="EMBL/GenBank/DDBJ databases">
        <authorList>
            <person name="Herlambang A."/>
            <person name="Guo Y."/>
            <person name="Takashima Y."/>
            <person name="Nishizawa T."/>
        </authorList>
    </citation>
    <scope>NUCLEOTIDE SEQUENCE</scope>
    <source>
        <strain evidence="7">E1425</strain>
    </source>
</reference>
<feature type="compositionally biased region" description="Basic and acidic residues" evidence="5">
    <location>
        <begin position="263"/>
        <end position="274"/>
    </location>
</feature>
<evidence type="ECO:0000313" key="7">
    <source>
        <dbReference type="EMBL" id="GJJ76660.1"/>
    </source>
</evidence>
<feature type="compositionally biased region" description="Basic and acidic residues" evidence="5">
    <location>
        <begin position="909"/>
        <end position="929"/>
    </location>
</feature>
<keyword evidence="2" id="KW-0227">DNA damage</keyword>
<dbReference type="GO" id="GO:0005634">
    <property type="term" value="C:nucleus"/>
    <property type="evidence" value="ECO:0007669"/>
    <property type="project" value="UniProtKB-SubCell"/>
</dbReference>
<feature type="region of interest" description="Disordered" evidence="5">
    <location>
        <begin position="433"/>
        <end position="497"/>
    </location>
</feature>
<evidence type="ECO:0000256" key="5">
    <source>
        <dbReference type="SAM" id="MobiDB-lite"/>
    </source>
</evidence>
<keyword evidence="8" id="KW-1185">Reference proteome</keyword>
<dbReference type="GO" id="GO:0010792">
    <property type="term" value="P:DNA double-strand break processing involved in repair via single-strand annealing"/>
    <property type="evidence" value="ECO:0007669"/>
    <property type="project" value="TreeGrafter"/>
</dbReference>
<evidence type="ECO:0000256" key="4">
    <source>
        <dbReference type="SAM" id="Coils"/>
    </source>
</evidence>